<protein>
    <recommendedName>
        <fullName evidence="4">S-adenosyl-L-methionine-dependent methyltransferase</fullName>
    </recommendedName>
</protein>
<dbReference type="Gene3D" id="3.40.50.150">
    <property type="entry name" value="Vaccinia Virus protein VP39"/>
    <property type="match status" value="1"/>
</dbReference>
<gene>
    <name evidence="2" type="ORF">IFR04_002635</name>
</gene>
<evidence type="ECO:0000256" key="1">
    <source>
        <dbReference type="SAM" id="MobiDB-lite"/>
    </source>
</evidence>
<organism evidence="2 3">
    <name type="scientific">Cadophora malorum</name>
    <dbReference type="NCBI Taxonomy" id="108018"/>
    <lineage>
        <taxon>Eukaryota</taxon>
        <taxon>Fungi</taxon>
        <taxon>Dikarya</taxon>
        <taxon>Ascomycota</taxon>
        <taxon>Pezizomycotina</taxon>
        <taxon>Leotiomycetes</taxon>
        <taxon>Helotiales</taxon>
        <taxon>Ploettnerulaceae</taxon>
        <taxon>Cadophora</taxon>
    </lineage>
</organism>
<dbReference type="OrthoDB" id="529367at2759"/>
<dbReference type="PANTHER" id="PTHR43591:SF24">
    <property type="entry name" value="2-METHOXY-6-POLYPRENYL-1,4-BENZOQUINOL METHYLASE, MITOCHONDRIAL"/>
    <property type="match status" value="1"/>
</dbReference>
<dbReference type="Proteomes" id="UP000664132">
    <property type="component" value="Unassembled WGS sequence"/>
</dbReference>
<feature type="region of interest" description="Disordered" evidence="1">
    <location>
        <begin position="1"/>
        <end position="62"/>
    </location>
</feature>
<dbReference type="Pfam" id="PF13489">
    <property type="entry name" value="Methyltransf_23"/>
    <property type="match status" value="1"/>
</dbReference>
<dbReference type="AlphaFoldDB" id="A0A8H7WGC0"/>
<reference evidence="2" key="1">
    <citation type="submission" date="2021-02" db="EMBL/GenBank/DDBJ databases">
        <title>Genome sequence Cadophora malorum strain M34.</title>
        <authorList>
            <person name="Stefanovic E."/>
            <person name="Vu D."/>
            <person name="Scully C."/>
            <person name="Dijksterhuis J."/>
            <person name="Roader J."/>
            <person name="Houbraken J."/>
        </authorList>
    </citation>
    <scope>NUCLEOTIDE SEQUENCE</scope>
    <source>
        <strain evidence="2">M34</strain>
    </source>
</reference>
<dbReference type="PANTHER" id="PTHR43591">
    <property type="entry name" value="METHYLTRANSFERASE"/>
    <property type="match status" value="1"/>
</dbReference>
<dbReference type="InterPro" id="IPR029063">
    <property type="entry name" value="SAM-dependent_MTases_sf"/>
</dbReference>
<dbReference type="SUPFAM" id="SSF53335">
    <property type="entry name" value="S-adenosyl-L-methionine-dependent methyltransferases"/>
    <property type="match status" value="1"/>
</dbReference>
<feature type="compositionally biased region" description="Low complexity" evidence="1">
    <location>
        <begin position="24"/>
        <end position="39"/>
    </location>
</feature>
<evidence type="ECO:0000313" key="2">
    <source>
        <dbReference type="EMBL" id="KAG4424231.1"/>
    </source>
</evidence>
<sequence length="391" mass="43180">MEEGSKAGSVSPRQEAPRPRSRESAGSAKATASKAASKSPSPPRTASPANSPPNITSNTEEATAEEIAIDDGFDADSAFGDDVQSDTTSLASAISRGYVENGRKYQSTKGHEYWGPSDDKQFETFELGHILYIILDSDMPEPLFHSPIGDSPQNILDIGTGDGTWAIEVADKYPSATVYGVDLYPPPALWVPPNCVFQVDDVTQEWTWNKQFDLIHLRLLLGAFTPEERDRVYRACYENLAPGGWIEEVELDVRVMSDDDSLDPTSTLAGWGPNFLGCAERAGRPLDTQLTMKSSIEKAGFVNVQDKLYKCPLGGWPALKVFKDAGKVNMEHWKAGLEGWAMFLLTKFGEPTPWTAEQVHVYVATVRNEISQPHLHCYHFTRRVWAQKPLA</sequence>
<evidence type="ECO:0008006" key="4">
    <source>
        <dbReference type="Google" id="ProtNLM"/>
    </source>
</evidence>
<evidence type="ECO:0000313" key="3">
    <source>
        <dbReference type="Proteomes" id="UP000664132"/>
    </source>
</evidence>
<keyword evidence="3" id="KW-1185">Reference proteome</keyword>
<dbReference type="CDD" id="cd02440">
    <property type="entry name" value="AdoMet_MTases"/>
    <property type="match status" value="1"/>
</dbReference>
<name>A0A8H7WGC0_9HELO</name>
<accession>A0A8H7WGC0</accession>
<dbReference type="EMBL" id="JAFJYH010000023">
    <property type="protein sequence ID" value="KAG4424231.1"/>
    <property type="molecule type" value="Genomic_DNA"/>
</dbReference>
<feature type="compositionally biased region" description="Low complexity" evidence="1">
    <location>
        <begin position="46"/>
        <end position="61"/>
    </location>
</feature>
<proteinExistence type="predicted"/>
<comment type="caution">
    <text evidence="2">The sequence shown here is derived from an EMBL/GenBank/DDBJ whole genome shotgun (WGS) entry which is preliminary data.</text>
</comment>
<dbReference type="GO" id="GO:0008168">
    <property type="term" value="F:methyltransferase activity"/>
    <property type="evidence" value="ECO:0007669"/>
    <property type="project" value="TreeGrafter"/>
</dbReference>